<dbReference type="CDD" id="cd09631">
    <property type="entry name" value="DOMON_DOH"/>
    <property type="match status" value="1"/>
</dbReference>
<dbReference type="InterPro" id="IPR045266">
    <property type="entry name" value="DOH_DOMON"/>
</dbReference>
<protein>
    <recommendedName>
        <fullName evidence="2">DOMON domain-containing protein</fullName>
    </recommendedName>
</protein>
<dbReference type="AlphaFoldDB" id="A0A2R5G8A2"/>
<evidence type="ECO:0000256" key="1">
    <source>
        <dbReference type="SAM" id="SignalP"/>
    </source>
</evidence>
<organism evidence="3 4">
    <name type="scientific">Hondaea fermentalgiana</name>
    <dbReference type="NCBI Taxonomy" id="2315210"/>
    <lineage>
        <taxon>Eukaryota</taxon>
        <taxon>Sar</taxon>
        <taxon>Stramenopiles</taxon>
        <taxon>Bigyra</taxon>
        <taxon>Labyrinthulomycetes</taxon>
        <taxon>Thraustochytrida</taxon>
        <taxon>Thraustochytriidae</taxon>
        <taxon>Hondaea</taxon>
    </lineage>
</organism>
<sequence>MFRKVALVAVLAAACTSAQAQDNSDWANDTMWWDDDEPNPVGMLQDGDLEVMYEILDNDMVRMTLTYPTPNGWIGVGLSDDGGMVGSHAVIGGTGVTGLPAPVGEYPLESKSETPTLYSGTNGIYNTSVDVQDSVMTVQFTVESIAGRSLDLEGNGDQIIYAVYRGSTWGGAHQEFGSAMVDWSMATPAPTDMPSTASRAATLSLAAAGMLIGALY</sequence>
<feature type="domain" description="DOMON" evidence="2">
    <location>
        <begin position="47"/>
        <end position="166"/>
    </location>
</feature>
<gene>
    <name evidence="3" type="ORF">FCC1311_034992</name>
</gene>
<keyword evidence="1" id="KW-0732">Signal</keyword>
<proteinExistence type="predicted"/>
<feature type="signal peptide" evidence="1">
    <location>
        <begin position="1"/>
        <end position="20"/>
    </location>
</feature>
<keyword evidence="4" id="KW-1185">Reference proteome</keyword>
<dbReference type="OrthoDB" id="19261at2759"/>
<accession>A0A2R5G8A2</accession>
<dbReference type="PROSITE" id="PS51257">
    <property type="entry name" value="PROKAR_LIPOPROTEIN"/>
    <property type="match status" value="1"/>
</dbReference>
<name>A0A2R5G8A2_9STRA</name>
<evidence type="ECO:0000313" key="4">
    <source>
        <dbReference type="Proteomes" id="UP000241890"/>
    </source>
</evidence>
<comment type="caution">
    <text evidence="3">The sequence shown here is derived from an EMBL/GenBank/DDBJ whole genome shotgun (WGS) entry which is preliminary data.</text>
</comment>
<evidence type="ECO:0000259" key="2">
    <source>
        <dbReference type="PROSITE" id="PS50836"/>
    </source>
</evidence>
<feature type="chain" id="PRO_5015320629" description="DOMON domain-containing protein" evidence="1">
    <location>
        <begin position="21"/>
        <end position="216"/>
    </location>
</feature>
<dbReference type="Proteomes" id="UP000241890">
    <property type="component" value="Unassembled WGS sequence"/>
</dbReference>
<dbReference type="InterPro" id="IPR005018">
    <property type="entry name" value="DOMON_domain"/>
</dbReference>
<reference evidence="3 4" key="1">
    <citation type="submission" date="2017-12" db="EMBL/GenBank/DDBJ databases">
        <title>Sequencing, de novo assembly and annotation of complete genome of a new Thraustochytrid species, strain FCC1311.</title>
        <authorList>
            <person name="Sedici K."/>
            <person name="Godart F."/>
            <person name="Aiese Cigliano R."/>
            <person name="Sanseverino W."/>
            <person name="Barakat M."/>
            <person name="Ortet P."/>
            <person name="Marechal E."/>
            <person name="Cagnac O."/>
            <person name="Amato A."/>
        </authorList>
    </citation>
    <scope>NUCLEOTIDE SEQUENCE [LARGE SCALE GENOMIC DNA]</scope>
</reference>
<evidence type="ECO:0000313" key="3">
    <source>
        <dbReference type="EMBL" id="GBG27277.1"/>
    </source>
</evidence>
<dbReference type="EMBL" id="BEYU01000029">
    <property type="protein sequence ID" value="GBG27277.1"/>
    <property type="molecule type" value="Genomic_DNA"/>
</dbReference>
<dbReference type="Pfam" id="PF03351">
    <property type="entry name" value="DOMON"/>
    <property type="match status" value="1"/>
</dbReference>
<dbReference type="PROSITE" id="PS50836">
    <property type="entry name" value="DOMON"/>
    <property type="match status" value="1"/>
</dbReference>
<dbReference type="InParanoid" id="A0A2R5G8A2"/>